<dbReference type="RefSeq" id="WP_106760372.1">
    <property type="nucleotide sequence ID" value="NZ_PXWF02000337.1"/>
</dbReference>
<dbReference type="EMBL" id="PXWF02000337">
    <property type="protein sequence ID" value="PWF39552.1"/>
    <property type="molecule type" value="Genomic_DNA"/>
</dbReference>
<name>A0A2U2HA39_9BURK</name>
<evidence type="ECO:0000259" key="1">
    <source>
        <dbReference type="Pfam" id="PF01883"/>
    </source>
</evidence>
<feature type="domain" description="PaaD zinc beta ribbon" evidence="2">
    <location>
        <begin position="123"/>
        <end position="166"/>
    </location>
</feature>
<organism evidence="3 4">
    <name type="scientific">Massilia glaciei</name>
    <dbReference type="NCBI Taxonomy" id="1524097"/>
    <lineage>
        <taxon>Bacteria</taxon>
        <taxon>Pseudomonadati</taxon>
        <taxon>Pseudomonadota</taxon>
        <taxon>Betaproteobacteria</taxon>
        <taxon>Burkholderiales</taxon>
        <taxon>Oxalobacteraceae</taxon>
        <taxon>Telluria group</taxon>
        <taxon>Massilia</taxon>
    </lineage>
</organism>
<proteinExistence type="predicted"/>
<dbReference type="OrthoDB" id="3684942at2"/>
<gene>
    <name evidence="3" type="primary">paaJ</name>
    <name evidence="3" type="ORF">C7C56_026705</name>
</gene>
<evidence type="ECO:0000259" key="2">
    <source>
        <dbReference type="Pfam" id="PF23451"/>
    </source>
</evidence>
<keyword evidence="4" id="KW-1185">Reference proteome</keyword>
<dbReference type="Pfam" id="PF23451">
    <property type="entry name" value="Zn_ribbon_PaaD"/>
    <property type="match status" value="1"/>
</dbReference>
<protein>
    <submittedName>
        <fullName evidence="3">Phenylacetate-CoA oxygenase subunit PaaJ</fullName>
    </submittedName>
</protein>
<dbReference type="InterPro" id="IPR011883">
    <property type="entry name" value="PaaD-like"/>
</dbReference>
<dbReference type="InterPro" id="IPR034904">
    <property type="entry name" value="FSCA_dom_sf"/>
</dbReference>
<dbReference type="Proteomes" id="UP000241421">
    <property type="component" value="Unassembled WGS sequence"/>
</dbReference>
<sequence length="168" mass="17966">MNATDQVWAWLGQVADPEIPVISVVDLGIVRAVAWDGDECVVTITPTYSGCPAMAVIAESVTAALNEQGVARVRLVSQLSPAWTTDWMSETGKAALKGYGIAPPAQQVVDISGLHAGVKRRPGPVLSVACPNCDSTHTELTSQFGSTPCKALYKCLDCREPFDYFKCH</sequence>
<dbReference type="PANTHER" id="PTHR42831:SF3">
    <property type="entry name" value="1,2-PHENYLACETYL-COA EPOXIDASE, SUBUNIT D-RELATED"/>
    <property type="match status" value="1"/>
</dbReference>
<dbReference type="NCBIfam" id="TIGR02159">
    <property type="entry name" value="PA_CoA_Oxy4"/>
    <property type="match status" value="1"/>
</dbReference>
<comment type="caution">
    <text evidence="3">The sequence shown here is derived from an EMBL/GenBank/DDBJ whole genome shotgun (WGS) entry which is preliminary data.</text>
</comment>
<reference evidence="3 4" key="1">
    <citation type="submission" date="2018-04" db="EMBL/GenBank/DDBJ databases">
        <title>Massilia violaceinigra sp. nov., a novel purple-pigmented bacterium isolated from Tianshan glacier, Xinjiang, China.</title>
        <authorList>
            <person name="Wang H."/>
        </authorList>
    </citation>
    <scope>NUCLEOTIDE SEQUENCE [LARGE SCALE GENOMIC DNA]</scope>
    <source>
        <strain evidence="3 4">B448-2</strain>
    </source>
</reference>
<dbReference type="InterPro" id="IPR002744">
    <property type="entry name" value="MIP18-like"/>
</dbReference>
<dbReference type="AlphaFoldDB" id="A0A2U2HA39"/>
<dbReference type="InterPro" id="IPR052339">
    <property type="entry name" value="Fe-S_Maturation_MIP18"/>
</dbReference>
<evidence type="ECO:0000313" key="4">
    <source>
        <dbReference type="Proteomes" id="UP000241421"/>
    </source>
</evidence>
<dbReference type="Gene3D" id="3.30.300.130">
    <property type="entry name" value="Fe-S cluster assembly (FSCA)"/>
    <property type="match status" value="1"/>
</dbReference>
<feature type="domain" description="MIP18 family-like" evidence="1">
    <location>
        <begin position="5"/>
        <end position="66"/>
    </location>
</feature>
<dbReference type="PANTHER" id="PTHR42831">
    <property type="entry name" value="FE-S PROTEIN MATURATION AUXILIARY FACTOR YITW"/>
    <property type="match status" value="1"/>
</dbReference>
<evidence type="ECO:0000313" key="3">
    <source>
        <dbReference type="EMBL" id="PWF39552.1"/>
    </source>
</evidence>
<dbReference type="SUPFAM" id="SSF117916">
    <property type="entry name" value="Fe-S cluster assembly (FSCA) domain-like"/>
    <property type="match status" value="1"/>
</dbReference>
<dbReference type="InterPro" id="IPR056572">
    <property type="entry name" value="Zn_ribbon_PaaD"/>
</dbReference>
<accession>A0A2U2HA39</accession>
<dbReference type="Pfam" id="PF01883">
    <property type="entry name" value="FeS_assembly_P"/>
    <property type="match status" value="1"/>
</dbReference>